<dbReference type="GO" id="GO:0055085">
    <property type="term" value="P:transmembrane transport"/>
    <property type="evidence" value="ECO:0007669"/>
    <property type="project" value="TreeGrafter"/>
</dbReference>
<evidence type="ECO:0000313" key="7">
    <source>
        <dbReference type="EMBL" id="QTL98421.1"/>
    </source>
</evidence>
<dbReference type="NCBIfam" id="TIGR02872">
    <property type="entry name" value="spore_ytvI"/>
    <property type="match status" value="1"/>
</dbReference>
<evidence type="ECO:0000256" key="3">
    <source>
        <dbReference type="ARBA" id="ARBA00022692"/>
    </source>
</evidence>
<feature type="transmembrane region" description="Helical" evidence="6">
    <location>
        <begin position="59"/>
        <end position="85"/>
    </location>
</feature>
<evidence type="ECO:0000256" key="1">
    <source>
        <dbReference type="ARBA" id="ARBA00004141"/>
    </source>
</evidence>
<dbReference type="Proteomes" id="UP000665020">
    <property type="component" value="Chromosome"/>
</dbReference>
<protein>
    <submittedName>
        <fullName evidence="7">Sporulation integral membrane protein YtvI</fullName>
    </submittedName>
</protein>
<gene>
    <name evidence="7" type="primary">ytvI</name>
    <name evidence="7" type="ORF">GM661_10780</name>
</gene>
<evidence type="ECO:0000256" key="6">
    <source>
        <dbReference type="SAM" id="Phobius"/>
    </source>
</evidence>
<dbReference type="PANTHER" id="PTHR21716:SF68">
    <property type="entry name" value="TRANSPORT PROTEIN YTVI-RELATED"/>
    <property type="match status" value="1"/>
</dbReference>
<keyword evidence="4 6" id="KW-1133">Transmembrane helix</keyword>
<dbReference type="GO" id="GO:0016020">
    <property type="term" value="C:membrane"/>
    <property type="evidence" value="ECO:0007669"/>
    <property type="project" value="UniProtKB-SubCell"/>
</dbReference>
<accession>A0A8A7KAD4</accession>
<evidence type="ECO:0000256" key="4">
    <source>
        <dbReference type="ARBA" id="ARBA00022989"/>
    </source>
</evidence>
<evidence type="ECO:0000256" key="5">
    <source>
        <dbReference type="ARBA" id="ARBA00023136"/>
    </source>
</evidence>
<keyword evidence="5 6" id="KW-0472">Membrane</keyword>
<comment type="subcellular location">
    <subcellularLocation>
        <location evidence="1">Membrane</location>
        <topology evidence="1">Multi-pass membrane protein</topology>
    </subcellularLocation>
</comment>
<feature type="transmembrane region" description="Helical" evidence="6">
    <location>
        <begin position="160"/>
        <end position="178"/>
    </location>
</feature>
<evidence type="ECO:0000313" key="8">
    <source>
        <dbReference type="Proteomes" id="UP000665020"/>
    </source>
</evidence>
<dbReference type="EMBL" id="CP046640">
    <property type="protein sequence ID" value="QTL98421.1"/>
    <property type="molecule type" value="Genomic_DNA"/>
</dbReference>
<dbReference type="KEGG" id="ifn:GM661_10780"/>
<keyword evidence="8" id="KW-1185">Reference proteome</keyword>
<feature type="transmembrane region" description="Helical" evidence="6">
    <location>
        <begin position="276"/>
        <end position="294"/>
    </location>
</feature>
<dbReference type="InterPro" id="IPR002549">
    <property type="entry name" value="AI-2E-like"/>
</dbReference>
<feature type="transmembrane region" description="Helical" evidence="6">
    <location>
        <begin position="12"/>
        <end position="39"/>
    </location>
</feature>
<feature type="transmembrane region" description="Helical" evidence="6">
    <location>
        <begin position="314"/>
        <end position="337"/>
    </location>
</feature>
<reference evidence="7" key="1">
    <citation type="submission" date="2019-12" db="EMBL/GenBank/DDBJ databases">
        <authorList>
            <person name="zhang j."/>
            <person name="sun C.M."/>
        </authorList>
    </citation>
    <scope>NUCLEOTIDE SEQUENCE</scope>
    <source>
        <strain evidence="7">NS-1</strain>
    </source>
</reference>
<dbReference type="RefSeq" id="WP_230866854.1">
    <property type="nucleotide sequence ID" value="NZ_CP046640.1"/>
</dbReference>
<dbReference type="InterPro" id="IPR014227">
    <property type="entry name" value="YtvI-like"/>
</dbReference>
<feature type="transmembrane region" description="Helical" evidence="6">
    <location>
        <begin position="241"/>
        <end position="269"/>
    </location>
</feature>
<dbReference type="Pfam" id="PF01594">
    <property type="entry name" value="AI-2E_transport"/>
    <property type="match status" value="1"/>
</dbReference>
<evidence type="ECO:0000256" key="2">
    <source>
        <dbReference type="ARBA" id="ARBA00009773"/>
    </source>
</evidence>
<proteinExistence type="inferred from homology"/>
<comment type="similarity">
    <text evidence="2">Belongs to the autoinducer-2 exporter (AI-2E) (TC 2.A.86) family.</text>
</comment>
<name>A0A8A7KAD4_9FIRM</name>
<dbReference type="PANTHER" id="PTHR21716">
    <property type="entry name" value="TRANSMEMBRANE PROTEIN"/>
    <property type="match status" value="1"/>
</dbReference>
<organism evidence="7 8">
    <name type="scientific">Iocasia fonsfrigidae</name>
    <dbReference type="NCBI Taxonomy" id="2682810"/>
    <lineage>
        <taxon>Bacteria</taxon>
        <taxon>Bacillati</taxon>
        <taxon>Bacillota</taxon>
        <taxon>Clostridia</taxon>
        <taxon>Halanaerobiales</taxon>
        <taxon>Halanaerobiaceae</taxon>
        <taxon>Iocasia</taxon>
    </lineage>
</organism>
<dbReference type="AlphaFoldDB" id="A0A8A7KAD4"/>
<feature type="transmembrane region" description="Helical" evidence="6">
    <location>
        <begin position="207"/>
        <end position="235"/>
    </location>
</feature>
<keyword evidence="3 6" id="KW-0812">Transmembrane</keyword>
<sequence length="354" mass="39663">MEKYLKKMLIFIGLMLFILIVSKYFFVYFTPFIIAAVLASLINPVVKIVEEYLHINRGFAVFIVLIFFIAVLIIVFFLGISHIYLELNRLLQNLPDYNTFGEEFQWLINQNNRITDLINGLEISPAIREVLNENMQLLYNALKSGIVMVINNVIGFLGKLPMILTVLFLSFIATFFISKDIDKINSFLMGLFPKELRAKFFKLEKELVSSAVGFVRAEIMLISITCLVSGIGLAIMGNPYAVIIAISSAFLDLIPIIGPALIFIPWVIYNIIIGDINNAFQLLLLYTVMVAIRQGAEGKIMGKNLGLHPLATMIALYVGFRILGTLGLIIGPAILVLGKAVFNADLLNLVDFRE</sequence>